<dbReference type="AlphaFoldDB" id="A0A6A6GWZ2"/>
<evidence type="ECO:0000313" key="2">
    <source>
        <dbReference type="EMBL" id="KAF2230108.1"/>
    </source>
</evidence>
<evidence type="ECO:0000313" key="3">
    <source>
        <dbReference type="Proteomes" id="UP000800092"/>
    </source>
</evidence>
<keyword evidence="1" id="KW-1133">Transmembrane helix</keyword>
<protein>
    <submittedName>
        <fullName evidence="2">Uncharacterized protein</fullName>
    </submittedName>
</protein>
<name>A0A6A6GWZ2_VIRVR</name>
<organism evidence="2 3">
    <name type="scientific">Viridothelium virens</name>
    <name type="common">Speckled blister lichen</name>
    <name type="synonym">Trypethelium virens</name>
    <dbReference type="NCBI Taxonomy" id="1048519"/>
    <lineage>
        <taxon>Eukaryota</taxon>
        <taxon>Fungi</taxon>
        <taxon>Dikarya</taxon>
        <taxon>Ascomycota</taxon>
        <taxon>Pezizomycotina</taxon>
        <taxon>Dothideomycetes</taxon>
        <taxon>Dothideomycetes incertae sedis</taxon>
        <taxon>Trypetheliales</taxon>
        <taxon>Trypetheliaceae</taxon>
        <taxon>Viridothelium</taxon>
    </lineage>
</organism>
<evidence type="ECO:0000256" key="1">
    <source>
        <dbReference type="SAM" id="Phobius"/>
    </source>
</evidence>
<keyword evidence="3" id="KW-1185">Reference proteome</keyword>
<reference evidence="2" key="1">
    <citation type="journal article" date="2020" name="Stud. Mycol.">
        <title>101 Dothideomycetes genomes: a test case for predicting lifestyles and emergence of pathogens.</title>
        <authorList>
            <person name="Haridas S."/>
            <person name="Albert R."/>
            <person name="Binder M."/>
            <person name="Bloem J."/>
            <person name="Labutti K."/>
            <person name="Salamov A."/>
            <person name="Andreopoulos B."/>
            <person name="Baker S."/>
            <person name="Barry K."/>
            <person name="Bills G."/>
            <person name="Bluhm B."/>
            <person name="Cannon C."/>
            <person name="Castanera R."/>
            <person name="Culley D."/>
            <person name="Daum C."/>
            <person name="Ezra D."/>
            <person name="Gonzalez J."/>
            <person name="Henrissat B."/>
            <person name="Kuo A."/>
            <person name="Liang C."/>
            <person name="Lipzen A."/>
            <person name="Lutzoni F."/>
            <person name="Magnuson J."/>
            <person name="Mondo S."/>
            <person name="Nolan M."/>
            <person name="Ohm R."/>
            <person name="Pangilinan J."/>
            <person name="Park H.-J."/>
            <person name="Ramirez L."/>
            <person name="Alfaro M."/>
            <person name="Sun H."/>
            <person name="Tritt A."/>
            <person name="Yoshinaga Y."/>
            <person name="Zwiers L.-H."/>
            <person name="Turgeon B."/>
            <person name="Goodwin S."/>
            <person name="Spatafora J."/>
            <person name="Crous P."/>
            <person name="Grigoriev I."/>
        </authorList>
    </citation>
    <scope>NUCLEOTIDE SEQUENCE</scope>
    <source>
        <strain evidence="2">Tuck. ex Michener</strain>
    </source>
</reference>
<dbReference type="Proteomes" id="UP000800092">
    <property type="component" value="Unassembled WGS sequence"/>
</dbReference>
<keyword evidence="1" id="KW-0812">Transmembrane</keyword>
<feature type="transmembrane region" description="Helical" evidence="1">
    <location>
        <begin position="28"/>
        <end position="49"/>
    </location>
</feature>
<dbReference type="EMBL" id="ML991847">
    <property type="protein sequence ID" value="KAF2230108.1"/>
    <property type="molecule type" value="Genomic_DNA"/>
</dbReference>
<accession>A0A6A6GWZ2</accession>
<keyword evidence="1" id="KW-0472">Membrane</keyword>
<sequence>MKGFFLGAGHPSRVRVQIQMLLWELIDLLRKIVVFVLSISATFQVLTIYQNYQVHWK</sequence>
<gene>
    <name evidence="2" type="ORF">EV356DRAFT_509402</name>
</gene>
<proteinExistence type="predicted"/>